<accession>A0ABS1V9T9</accession>
<name>A0ABS1V9T9_9PROT</name>
<evidence type="ECO:0000256" key="1">
    <source>
        <dbReference type="ARBA" id="ARBA00006987"/>
    </source>
</evidence>
<sequence>MLAALPLAGRAQGSWPDRPVRIIVGFPPGGSLDVMTRLAAEQMGQRLGQPFIVETRTGASGNIGTEALARAAPDGTTIGTVSMHNLLINPHLFKSLPYDPDRDFAWISAMWDLPNVLVVPAQHVPARTLAEFVAWAKARPGGVSYGSSGVGTTIHLSGAYLANRAGLDAQHVSFRGGAQTITAMLGGDIQYAVDNLASYVGVIQEGRMRALAVALPQRWPALPDVPTMAEAGLPGFDVSPWHLWAAPRGTPQAVVERLSAEVRAAWTDPALQQRAIGMGARLTGSTPEGLAARLAKERPIWGEMVKVSGARPE</sequence>
<dbReference type="Proteomes" id="UP000606490">
    <property type="component" value="Unassembled WGS sequence"/>
</dbReference>
<dbReference type="SUPFAM" id="SSF53850">
    <property type="entry name" value="Periplasmic binding protein-like II"/>
    <property type="match status" value="1"/>
</dbReference>
<dbReference type="InterPro" id="IPR005064">
    <property type="entry name" value="BUG"/>
</dbReference>
<organism evidence="2 3">
    <name type="scientific">Belnapia mucosa</name>
    <dbReference type="NCBI Taxonomy" id="2804532"/>
    <lineage>
        <taxon>Bacteria</taxon>
        <taxon>Pseudomonadati</taxon>
        <taxon>Pseudomonadota</taxon>
        <taxon>Alphaproteobacteria</taxon>
        <taxon>Acetobacterales</taxon>
        <taxon>Roseomonadaceae</taxon>
        <taxon>Belnapia</taxon>
    </lineage>
</organism>
<dbReference type="Gene3D" id="3.40.190.150">
    <property type="entry name" value="Bordetella uptake gene, domain 1"/>
    <property type="match status" value="1"/>
</dbReference>
<keyword evidence="3" id="KW-1185">Reference proteome</keyword>
<dbReference type="PANTHER" id="PTHR42928:SF5">
    <property type="entry name" value="BLR1237 PROTEIN"/>
    <property type="match status" value="1"/>
</dbReference>
<reference evidence="2 3" key="1">
    <citation type="submission" date="2021-01" db="EMBL/GenBank/DDBJ databases">
        <title>Belnapia mucosa sp. nov. and Belnapia arida sp. nov., isolated from the Tabernas Desert (Almeria, Spain).</title>
        <authorList>
            <person name="Molina-Menor E."/>
            <person name="Vidal-Verdu A."/>
            <person name="Calonge A."/>
            <person name="Satari L."/>
            <person name="Pereto Magraner J."/>
            <person name="Porcar Miralles M."/>
        </authorList>
    </citation>
    <scope>NUCLEOTIDE SEQUENCE [LARGE SCALE GENOMIC DNA]</scope>
    <source>
        <strain evidence="2 3">T6</strain>
    </source>
</reference>
<dbReference type="PANTHER" id="PTHR42928">
    <property type="entry name" value="TRICARBOXYLATE-BINDING PROTEIN"/>
    <property type="match status" value="1"/>
</dbReference>
<proteinExistence type="inferred from homology"/>
<dbReference type="PIRSF" id="PIRSF017082">
    <property type="entry name" value="YflP"/>
    <property type="match status" value="1"/>
</dbReference>
<dbReference type="Gene3D" id="3.40.190.10">
    <property type="entry name" value="Periplasmic binding protein-like II"/>
    <property type="match status" value="1"/>
</dbReference>
<gene>
    <name evidence="2" type="ORF">JMJ55_22550</name>
</gene>
<dbReference type="InterPro" id="IPR042100">
    <property type="entry name" value="Bug_dom1"/>
</dbReference>
<comment type="caution">
    <text evidence="2">The sequence shown here is derived from an EMBL/GenBank/DDBJ whole genome shotgun (WGS) entry which is preliminary data.</text>
</comment>
<dbReference type="EMBL" id="JAEUXJ010000012">
    <property type="protein sequence ID" value="MBL6458122.1"/>
    <property type="molecule type" value="Genomic_DNA"/>
</dbReference>
<dbReference type="CDD" id="cd13578">
    <property type="entry name" value="PBP2_Bug27"/>
    <property type="match status" value="1"/>
</dbReference>
<evidence type="ECO:0000313" key="2">
    <source>
        <dbReference type="EMBL" id="MBL6458122.1"/>
    </source>
</evidence>
<dbReference type="Pfam" id="PF03401">
    <property type="entry name" value="TctC"/>
    <property type="match status" value="1"/>
</dbReference>
<comment type="similarity">
    <text evidence="1">Belongs to the UPF0065 (bug) family.</text>
</comment>
<evidence type="ECO:0000313" key="3">
    <source>
        <dbReference type="Proteomes" id="UP000606490"/>
    </source>
</evidence>
<protein>
    <submittedName>
        <fullName evidence="2">Tripartite tricarboxylate transporter substrate binding protein</fullName>
    </submittedName>
</protein>